<evidence type="ECO:0000313" key="3">
    <source>
        <dbReference type="EMBL" id="PVX28866.1"/>
    </source>
</evidence>
<dbReference type="GO" id="GO:0006644">
    <property type="term" value="P:phospholipid metabolic process"/>
    <property type="evidence" value="ECO:0007669"/>
    <property type="project" value="TreeGrafter"/>
</dbReference>
<dbReference type="GO" id="GO:0070291">
    <property type="term" value="P:N-acylethanolamine metabolic process"/>
    <property type="evidence" value="ECO:0007669"/>
    <property type="project" value="TreeGrafter"/>
</dbReference>
<dbReference type="InterPro" id="IPR030395">
    <property type="entry name" value="GP_PDE_dom"/>
</dbReference>
<dbReference type="GO" id="GO:0008889">
    <property type="term" value="F:glycerophosphodiester phosphodiesterase activity"/>
    <property type="evidence" value="ECO:0007669"/>
    <property type="project" value="TreeGrafter"/>
</dbReference>
<dbReference type="GO" id="GO:0006580">
    <property type="term" value="P:ethanolamine metabolic process"/>
    <property type="evidence" value="ECO:0007669"/>
    <property type="project" value="TreeGrafter"/>
</dbReference>
<sequence length="461" mass="51499">MSCIANTTRSVVRWKGNPARYRHRDRPALATVFPFLSCRHRSRCAFVTTPQGETMIRLLHAALALAVGLFLWAGPAAAQGNPCGLNPAKIITEIRHPHKSELTVLVAHRGLHAQLHTDAFSRTPENSRESLDNVAATCFEAAEIDIRRTSDGVLVLSHDFKWGREAEVPQGGICCYDPWKDTGGNPDVGSVTFQQTKIWKLRNFKNWQTGIWAETPVSLPEILNHYKSKGFGFVLFIDVKNKDDFRQAWINVVQAGMNERVVFKIGATEFPRAIDFSKFMSTNYLGSWGTDANHINFMPVYNTGDIGNRGIAGGRGESGVLDSLISYEDWEDDTGQNFFAAAEVNMKAPGAILASLLINLQRGDRGNFSSGIFHPITEYGDPKTNSYYYRSDASCCNKLSAYYFNGGSSLPSDTVDLRENRPFILQHVSGNYFNIVTSDDVYNLNSEIAKLNRRNTLKYFK</sequence>
<comment type="caution">
    <text evidence="3">The sequence shown here is derived from an EMBL/GenBank/DDBJ whole genome shotgun (WGS) entry which is preliminary data.</text>
</comment>
<dbReference type="Proteomes" id="UP000245890">
    <property type="component" value="Unassembled WGS sequence"/>
</dbReference>
<keyword evidence="4" id="KW-1185">Reference proteome</keyword>
<evidence type="ECO:0000259" key="2">
    <source>
        <dbReference type="PROSITE" id="PS51704"/>
    </source>
</evidence>
<keyword evidence="1" id="KW-1133">Transmembrane helix</keyword>
<dbReference type="PROSITE" id="PS51704">
    <property type="entry name" value="GP_PDE"/>
    <property type="match status" value="1"/>
</dbReference>
<dbReference type="GO" id="GO:0005886">
    <property type="term" value="C:plasma membrane"/>
    <property type="evidence" value="ECO:0007669"/>
    <property type="project" value="TreeGrafter"/>
</dbReference>
<evidence type="ECO:0000313" key="4">
    <source>
        <dbReference type="Proteomes" id="UP000245890"/>
    </source>
</evidence>
<reference evidence="3 4" key="1">
    <citation type="submission" date="2018-05" db="EMBL/GenBank/DDBJ databases">
        <title>Description of Sphingomonas pokkalii sp nov, isolated from the rhizosphere of saline tolerant pokkali rice and its draft genome analysis.</title>
        <authorList>
            <person name="Menon R."/>
            <person name="Kumari S."/>
            <person name="Rameshkumar N."/>
        </authorList>
    </citation>
    <scope>NUCLEOTIDE SEQUENCE [LARGE SCALE GENOMIC DNA]</scope>
    <source>
        <strain evidence="3 4">L3B27</strain>
    </source>
</reference>
<keyword evidence="1" id="KW-0472">Membrane</keyword>
<name>A0A2U0SBW8_9SPHN</name>
<keyword evidence="1" id="KW-0812">Transmembrane</keyword>
<evidence type="ECO:0000256" key="1">
    <source>
        <dbReference type="SAM" id="Phobius"/>
    </source>
</evidence>
<protein>
    <recommendedName>
        <fullName evidence="2">GP-PDE domain-containing protein</fullName>
    </recommendedName>
</protein>
<feature type="transmembrane region" description="Helical" evidence="1">
    <location>
        <begin position="58"/>
        <end position="78"/>
    </location>
</feature>
<dbReference type="OrthoDB" id="1854250at2"/>
<gene>
    <name evidence="3" type="ORF">DD559_05580</name>
</gene>
<feature type="domain" description="GP-PDE" evidence="2">
    <location>
        <begin position="103"/>
        <end position="388"/>
    </location>
</feature>
<dbReference type="CDD" id="cd08566">
    <property type="entry name" value="GDPD_AtGDE_like"/>
    <property type="match status" value="1"/>
</dbReference>
<dbReference type="Gene3D" id="3.20.20.190">
    <property type="entry name" value="Phosphatidylinositol (PI) phosphodiesterase"/>
    <property type="match status" value="1"/>
</dbReference>
<dbReference type="EMBL" id="QENQ01000001">
    <property type="protein sequence ID" value="PVX28866.1"/>
    <property type="molecule type" value="Genomic_DNA"/>
</dbReference>
<organism evidence="3 4">
    <name type="scientific">Sphingomonas pokkalii</name>
    <dbReference type="NCBI Taxonomy" id="2175090"/>
    <lineage>
        <taxon>Bacteria</taxon>
        <taxon>Pseudomonadati</taxon>
        <taxon>Pseudomonadota</taxon>
        <taxon>Alphaproteobacteria</taxon>
        <taxon>Sphingomonadales</taxon>
        <taxon>Sphingomonadaceae</taxon>
        <taxon>Sphingomonas</taxon>
    </lineage>
</organism>
<dbReference type="InterPro" id="IPR017946">
    <property type="entry name" value="PLC-like_Pdiesterase_TIM-brl"/>
</dbReference>
<dbReference type="PANTHER" id="PTHR46320">
    <property type="entry name" value="GLYCEROPHOSPHODIESTER PHOSPHODIESTERASE 1"/>
    <property type="match status" value="1"/>
</dbReference>
<proteinExistence type="predicted"/>
<dbReference type="Pfam" id="PF03009">
    <property type="entry name" value="GDPD"/>
    <property type="match status" value="1"/>
</dbReference>
<dbReference type="SUPFAM" id="SSF51695">
    <property type="entry name" value="PLC-like phosphodiesterases"/>
    <property type="match status" value="1"/>
</dbReference>
<dbReference type="PANTHER" id="PTHR46320:SF1">
    <property type="entry name" value="GLYCEROPHOSPHODIESTER PHOSPHODIESTERASE 1"/>
    <property type="match status" value="1"/>
</dbReference>
<accession>A0A2U0SBW8</accession>
<dbReference type="AlphaFoldDB" id="A0A2U0SBW8"/>